<dbReference type="EMBL" id="JAIWIU010000014">
    <property type="protein sequence ID" value="MCA2014996.1"/>
    <property type="molecule type" value="Genomic_DNA"/>
</dbReference>
<keyword evidence="3" id="KW-0804">Transcription</keyword>
<keyword evidence="7" id="KW-1185">Reference proteome</keyword>
<dbReference type="PROSITE" id="PS50932">
    <property type="entry name" value="HTH_LACI_2"/>
    <property type="match status" value="1"/>
</dbReference>
<dbReference type="SUPFAM" id="SSF53822">
    <property type="entry name" value="Periplasmic binding protein-like I"/>
    <property type="match status" value="1"/>
</dbReference>
<dbReference type="PROSITE" id="PS00356">
    <property type="entry name" value="HTH_LACI_1"/>
    <property type="match status" value="1"/>
</dbReference>
<reference evidence="7" key="1">
    <citation type="submission" date="2023-07" db="EMBL/GenBank/DDBJ databases">
        <title>Molecular identification of indigenous halophilic bacteria isolated from red sea cost, biodegradation of synthetic dyes and assessment of degraded metabolite toxicity.</title>
        <authorList>
            <person name="Chaieb K."/>
            <person name="Altayb H.N."/>
        </authorList>
    </citation>
    <scope>NUCLEOTIDE SEQUENCE [LARGE SCALE GENOMIC DNA]</scope>
    <source>
        <strain evidence="7">K20</strain>
    </source>
</reference>
<protein>
    <submittedName>
        <fullName evidence="6">Gluconate operon transcriptional repressor GntR</fullName>
    </submittedName>
</protein>
<dbReference type="RefSeq" id="WP_068715735.1">
    <property type="nucleotide sequence ID" value="NZ_AP014635.1"/>
</dbReference>
<keyword evidence="2" id="KW-0238">DNA-binding</keyword>
<evidence type="ECO:0000256" key="2">
    <source>
        <dbReference type="ARBA" id="ARBA00023125"/>
    </source>
</evidence>
<name>A0ABS7YH44_9VIBR</name>
<keyword evidence="1" id="KW-0805">Transcription regulation</keyword>
<proteinExistence type="predicted"/>
<evidence type="ECO:0000259" key="5">
    <source>
        <dbReference type="PROSITE" id="PS50943"/>
    </source>
</evidence>
<dbReference type="CDD" id="cd01392">
    <property type="entry name" value="HTH_LacI"/>
    <property type="match status" value="1"/>
</dbReference>
<dbReference type="SUPFAM" id="SSF47413">
    <property type="entry name" value="lambda repressor-like DNA-binding domains"/>
    <property type="match status" value="1"/>
</dbReference>
<dbReference type="PROSITE" id="PS50943">
    <property type="entry name" value="HTH_CROC1"/>
    <property type="match status" value="1"/>
</dbReference>
<dbReference type="InterPro" id="IPR001761">
    <property type="entry name" value="Peripla_BP/Lac1_sug-bd_dom"/>
</dbReference>
<evidence type="ECO:0000256" key="3">
    <source>
        <dbReference type="ARBA" id="ARBA00023163"/>
    </source>
</evidence>
<feature type="domain" description="HTH cro/C1-type" evidence="5">
    <location>
        <begin position="8"/>
        <end position="51"/>
    </location>
</feature>
<feature type="domain" description="HTH lacI-type" evidence="4">
    <location>
        <begin position="7"/>
        <end position="61"/>
    </location>
</feature>
<dbReference type="CDD" id="cd01575">
    <property type="entry name" value="PBP1_GntR"/>
    <property type="match status" value="1"/>
</dbReference>
<dbReference type="PANTHER" id="PTHR30146">
    <property type="entry name" value="LACI-RELATED TRANSCRIPTIONAL REPRESSOR"/>
    <property type="match status" value="1"/>
</dbReference>
<dbReference type="Gene3D" id="3.40.50.2300">
    <property type="match status" value="2"/>
</dbReference>
<dbReference type="InterPro" id="IPR000843">
    <property type="entry name" value="HTH_LacI"/>
</dbReference>
<organism evidence="6 7">
    <name type="scientific">Vibrio tritonius</name>
    <dbReference type="NCBI Taxonomy" id="1435069"/>
    <lineage>
        <taxon>Bacteria</taxon>
        <taxon>Pseudomonadati</taxon>
        <taxon>Pseudomonadota</taxon>
        <taxon>Gammaproteobacteria</taxon>
        <taxon>Vibrionales</taxon>
        <taxon>Vibrionaceae</taxon>
        <taxon>Vibrio</taxon>
    </lineage>
</organism>
<dbReference type="Proteomes" id="UP001199044">
    <property type="component" value="Unassembled WGS sequence"/>
</dbReference>
<evidence type="ECO:0000313" key="7">
    <source>
        <dbReference type="Proteomes" id="UP001199044"/>
    </source>
</evidence>
<dbReference type="NCBIfam" id="NF011563">
    <property type="entry name" value="PRK14987.1"/>
    <property type="match status" value="1"/>
</dbReference>
<accession>A0ABS7YH44</accession>
<evidence type="ECO:0000259" key="4">
    <source>
        <dbReference type="PROSITE" id="PS50932"/>
    </source>
</evidence>
<dbReference type="Pfam" id="PF00532">
    <property type="entry name" value="Peripla_BP_1"/>
    <property type="match status" value="1"/>
</dbReference>
<dbReference type="InterPro" id="IPR028082">
    <property type="entry name" value="Peripla_BP_I"/>
</dbReference>
<comment type="caution">
    <text evidence="6">The sequence shown here is derived from an EMBL/GenBank/DDBJ whole genome shotgun (WGS) entry which is preliminary data.</text>
</comment>
<gene>
    <name evidence="6" type="primary">gntR</name>
    <name evidence="6" type="ORF">LDJ79_02665</name>
</gene>
<evidence type="ECO:0000256" key="1">
    <source>
        <dbReference type="ARBA" id="ARBA00023015"/>
    </source>
</evidence>
<dbReference type="PANTHER" id="PTHR30146:SF2">
    <property type="entry name" value="HTH-TYPE TRANSCRIPTIONAL REGULATOR GNTR"/>
    <property type="match status" value="1"/>
</dbReference>
<sequence length="333" mass="36580">MTKKRRPTLQDVADLVGVTKMTVSRYLKDPLLVSDKTREKIASALDTCGYIPNRAPEILAQAKSRAIGVLVPSLTNQVFAEVIRGIEKVTGKYGYQTMFAHYGYRPEVEEARVASLLSYNIDGLLLSESYHTPRTVRMIETAGIPVIEMMDIASPSIQQCVGIDNTQAAYEMVQAMIARGHRRIVYLGARMDVRTKLKMQGYAAAMDQAGLPTAVVTTDEASSFSLGAKLLKNSMQSYPDLDSFFCTNDDLAAGVIFECQRQGIRVPEEIGVAGFHGHDIGQSMTPKLASVITPREQIGRISATELLDRLQGKVVEKSIINLGYEIDIGESLQ</sequence>
<dbReference type="Pfam" id="PF00356">
    <property type="entry name" value="LacI"/>
    <property type="match status" value="1"/>
</dbReference>
<evidence type="ECO:0000313" key="6">
    <source>
        <dbReference type="EMBL" id="MCA2014996.1"/>
    </source>
</evidence>
<dbReference type="InterPro" id="IPR010982">
    <property type="entry name" value="Lambda_DNA-bd_dom_sf"/>
</dbReference>
<dbReference type="InterPro" id="IPR001387">
    <property type="entry name" value="Cro/C1-type_HTH"/>
</dbReference>
<dbReference type="Gene3D" id="1.10.260.40">
    <property type="entry name" value="lambda repressor-like DNA-binding domains"/>
    <property type="match status" value="1"/>
</dbReference>
<dbReference type="SMART" id="SM00354">
    <property type="entry name" value="HTH_LACI"/>
    <property type="match status" value="1"/>
</dbReference>